<feature type="transmembrane region" description="Helical" evidence="1">
    <location>
        <begin position="140"/>
        <end position="159"/>
    </location>
</feature>
<keyword evidence="1" id="KW-1133">Transmembrane helix</keyword>
<keyword evidence="1" id="KW-0472">Membrane</keyword>
<dbReference type="EMBL" id="BPLF01000004">
    <property type="protein sequence ID" value="GIX65196.1"/>
    <property type="molecule type" value="Genomic_DNA"/>
</dbReference>
<reference evidence="2 3" key="1">
    <citation type="submission" date="2021-06" db="EMBL/GenBank/DDBJ databases">
        <title>Genome sequence of Babesia caballi.</title>
        <authorList>
            <person name="Yamagishi J."/>
            <person name="Kidaka T."/>
            <person name="Ochi A."/>
        </authorList>
    </citation>
    <scope>NUCLEOTIDE SEQUENCE [LARGE SCALE GENOMIC DNA]</scope>
    <source>
        <strain evidence="2">USDA-D6B2</strain>
    </source>
</reference>
<dbReference type="AlphaFoldDB" id="A0AAV4LZD5"/>
<keyword evidence="3" id="KW-1185">Reference proteome</keyword>
<protein>
    <submittedName>
        <fullName evidence="2">Uncharacterized protein</fullName>
    </submittedName>
</protein>
<gene>
    <name evidence="2" type="ORF">BcabD6B2_46310</name>
</gene>
<keyword evidence="1" id="KW-0812">Transmembrane</keyword>
<evidence type="ECO:0000313" key="2">
    <source>
        <dbReference type="EMBL" id="GIX65196.1"/>
    </source>
</evidence>
<comment type="caution">
    <text evidence="2">The sequence shown here is derived from an EMBL/GenBank/DDBJ whole genome shotgun (WGS) entry which is preliminary data.</text>
</comment>
<evidence type="ECO:0000256" key="1">
    <source>
        <dbReference type="SAM" id="Phobius"/>
    </source>
</evidence>
<dbReference type="RefSeq" id="XP_067717265.1">
    <property type="nucleotide sequence ID" value="XM_067861164.1"/>
</dbReference>
<dbReference type="Proteomes" id="UP001497744">
    <property type="component" value="Unassembled WGS sequence"/>
</dbReference>
<proteinExistence type="predicted"/>
<name>A0AAV4LZD5_BABCB</name>
<evidence type="ECO:0000313" key="3">
    <source>
        <dbReference type="Proteomes" id="UP001497744"/>
    </source>
</evidence>
<accession>A0AAV4LZD5</accession>
<sequence>MNTRLLALGRRATGRAADCVLAATYGRPFSHIAHTAEASVAALPKSLYEATAVPNPQVRGERLPSEYKPGYESCRIFDNPNVVEVVRTDGKETLGDRLYRYLDVGGTLSMLNSRKFHILRAPADCRKGIMLSTELERKQGLVINAVISGLMLYVFYHFIQHKRHVYDKPPNVEVVAREFTNNRVKDFTWHGSYPFQYPKGRCKECRWLELECKKRCYDKLLREGHKFILHEPMQAPRSRLYPSPYPPSQA</sequence>
<organism evidence="2 3">
    <name type="scientific">Babesia caballi</name>
    <dbReference type="NCBI Taxonomy" id="5871"/>
    <lineage>
        <taxon>Eukaryota</taxon>
        <taxon>Sar</taxon>
        <taxon>Alveolata</taxon>
        <taxon>Apicomplexa</taxon>
        <taxon>Aconoidasida</taxon>
        <taxon>Piroplasmida</taxon>
        <taxon>Babesiidae</taxon>
        <taxon>Babesia</taxon>
    </lineage>
</organism>
<dbReference type="GeneID" id="94196677"/>